<accession>A0A817QGI9</accession>
<dbReference type="AlphaFoldDB" id="A0A817QGI9"/>
<dbReference type="FunFam" id="3.30.420.40:FF:000172">
    <property type="entry name" value="Heat shock 70 kDa protein"/>
    <property type="match status" value="1"/>
</dbReference>
<reference evidence="4" key="1">
    <citation type="submission" date="2021-02" db="EMBL/GenBank/DDBJ databases">
        <authorList>
            <person name="Nowell W R."/>
        </authorList>
    </citation>
    <scope>NUCLEOTIDE SEQUENCE</scope>
</reference>
<comment type="caution">
    <text evidence="4">The sequence shown here is derived from an EMBL/GenBank/DDBJ whole genome shotgun (WGS) entry which is preliminary data.</text>
</comment>
<organism evidence="4 5">
    <name type="scientific">Rotaria socialis</name>
    <dbReference type="NCBI Taxonomy" id="392032"/>
    <lineage>
        <taxon>Eukaryota</taxon>
        <taxon>Metazoa</taxon>
        <taxon>Spiralia</taxon>
        <taxon>Gnathifera</taxon>
        <taxon>Rotifera</taxon>
        <taxon>Eurotatoria</taxon>
        <taxon>Bdelloidea</taxon>
        <taxon>Philodinida</taxon>
        <taxon>Philodinidae</taxon>
        <taxon>Rotaria</taxon>
    </lineage>
</organism>
<comment type="similarity">
    <text evidence="1">Belongs to the heat shock protein 70 family.</text>
</comment>
<gene>
    <name evidence="4" type="ORF">TIS948_LOCUS13161</name>
</gene>
<dbReference type="Gene3D" id="3.30.30.30">
    <property type="match status" value="1"/>
</dbReference>
<dbReference type="Pfam" id="PF00012">
    <property type="entry name" value="HSP70"/>
    <property type="match status" value="1"/>
</dbReference>
<dbReference type="GO" id="GO:0140662">
    <property type="term" value="F:ATP-dependent protein folding chaperone"/>
    <property type="evidence" value="ECO:0007669"/>
    <property type="project" value="InterPro"/>
</dbReference>
<dbReference type="GO" id="GO:0005524">
    <property type="term" value="F:ATP binding"/>
    <property type="evidence" value="ECO:0007669"/>
    <property type="project" value="UniProtKB-KW"/>
</dbReference>
<dbReference type="SUPFAM" id="SSF53067">
    <property type="entry name" value="Actin-like ATPase domain"/>
    <property type="match status" value="2"/>
</dbReference>
<dbReference type="PROSITE" id="PS00329">
    <property type="entry name" value="HSP70_2"/>
    <property type="match status" value="1"/>
</dbReference>
<dbReference type="PRINTS" id="PR00301">
    <property type="entry name" value="HEATSHOCK70"/>
</dbReference>
<dbReference type="OrthoDB" id="2401965at2759"/>
<dbReference type="EMBL" id="CAJNXB010002038">
    <property type="protein sequence ID" value="CAF3211637.1"/>
    <property type="molecule type" value="Genomic_DNA"/>
</dbReference>
<evidence type="ECO:0000256" key="1">
    <source>
        <dbReference type="ARBA" id="ARBA00007381"/>
    </source>
</evidence>
<evidence type="ECO:0000313" key="5">
    <source>
        <dbReference type="Proteomes" id="UP000663825"/>
    </source>
</evidence>
<dbReference type="FunFam" id="3.30.420.40:FF:000026">
    <property type="entry name" value="Heat shock protein 70"/>
    <property type="match status" value="1"/>
</dbReference>
<keyword evidence="2" id="KW-0547">Nucleotide-binding</keyword>
<keyword evidence="3" id="KW-0067">ATP-binding</keyword>
<evidence type="ECO:0008006" key="6">
    <source>
        <dbReference type="Google" id="ProtNLM"/>
    </source>
</evidence>
<dbReference type="InterPro" id="IPR013126">
    <property type="entry name" value="Hsp_70_fam"/>
</dbReference>
<evidence type="ECO:0000313" key="4">
    <source>
        <dbReference type="EMBL" id="CAF3211637.1"/>
    </source>
</evidence>
<dbReference type="Proteomes" id="UP000663825">
    <property type="component" value="Unassembled WGS sequence"/>
</dbReference>
<dbReference type="FunFam" id="3.30.30.30:FF:000001">
    <property type="entry name" value="heat shock 70 kDa protein-like"/>
    <property type="match status" value="1"/>
</dbReference>
<evidence type="ECO:0000256" key="3">
    <source>
        <dbReference type="ARBA" id="ARBA00022840"/>
    </source>
</evidence>
<dbReference type="Gene3D" id="3.30.420.40">
    <property type="match status" value="2"/>
</dbReference>
<sequence length="264" mass="29382">MRIGIGIDLSTSYSCVGVFRHGKVEIIPNEEGNRITPSYVAFTDEEILIGDAAKNQVGMNPYNTVFNTQRLIGRKYSDETVQGDMKNWPFKVINEVGKPKIQVQYKHETKVFTPEEISSLILAKMKEIAETYLGQEVTGAIIAVPAYFNDAQRQATKDAATIAGLIALRITNAPTLAAIGYGVNKQLSSERSVLIFDLGGGTFNVSILTIEEGIYEVKSTAGDTHLGGEDFGKYPLRRKSHCRNEDRRIKDYRNNIHFGDLVFR</sequence>
<evidence type="ECO:0000256" key="2">
    <source>
        <dbReference type="ARBA" id="ARBA00022741"/>
    </source>
</evidence>
<dbReference type="InterPro" id="IPR043129">
    <property type="entry name" value="ATPase_NBD"/>
</dbReference>
<name>A0A817QGI9_9BILA</name>
<dbReference type="PANTHER" id="PTHR19375">
    <property type="entry name" value="HEAT SHOCK PROTEIN 70KDA"/>
    <property type="match status" value="1"/>
</dbReference>
<proteinExistence type="inferred from homology"/>
<dbReference type="InterPro" id="IPR018181">
    <property type="entry name" value="Heat_shock_70_CS"/>
</dbReference>
<protein>
    <recommendedName>
        <fullName evidence="6">Heat shock protein 70</fullName>
    </recommendedName>
</protein>